<evidence type="ECO:0000256" key="1">
    <source>
        <dbReference type="SAM" id="SignalP"/>
    </source>
</evidence>
<evidence type="ECO:0000313" key="3">
    <source>
        <dbReference type="Proteomes" id="UP000837857"/>
    </source>
</evidence>
<organism evidence="2 3">
    <name type="scientific">Iphiclides podalirius</name>
    <name type="common">scarce swallowtail</name>
    <dbReference type="NCBI Taxonomy" id="110791"/>
    <lineage>
        <taxon>Eukaryota</taxon>
        <taxon>Metazoa</taxon>
        <taxon>Ecdysozoa</taxon>
        <taxon>Arthropoda</taxon>
        <taxon>Hexapoda</taxon>
        <taxon>Insecta</taxon>
        <taxon>Pterygota</taxon>
        <taxon>Neoptera</taxon>
        <taxon>Endopterygota</taxon>
        <taxon>Lepidoptera</taxon>
        <taxon>Glossata</taxon>
        <taxon>Ditrysia</taxon>
        <taxon>Papilionoidea</taxon>
        <taxon>Papilionidae</taxon>
        <taxon>Papilioninae</taxon>
        <taxon>Iphiclides</taxon>
    </lineage>
</organism>
<dbReference type="Proteomes" id="UP000837857">
    <property type="component" value="Chromosome 15"/>
</dbReference>
<keyword evidence="3" id="KW-1185">Reference proteome</keyword>
<keyword evidence="1" id="KW-0732">Signal</keyword>
<protein>
    <submittedName>
        <fullName evidence="2">Uncharacterized protein</fullName>
    </submittedName>
</protein>
<dbReference type="EMBL" id="OW152827">
    <property type="protein sequence ID" value="CAH2043231.1"/>
    <property type="molecule type" value="Genomic_DNA"/>
</dbReference>
<feature type="chain" id="PRO_5046020215" evidence="1">
    <location>
        <begin position="22"/>
        <end position="131"/>
    </location>
</feature>
<name>A0ABN8HZ24_9NEOP</name>
<sequence>MCRGTLLLMIWMMWAVICVSTTRLHPFLDNDAIYDSPLKNNLVFIKVRNAGIGNNLNAAREDDDFIMDTTDYEYVMPLEFQTKRRQNLYPSVEVGPGAFKTEIIEYPPDTLKNQLSNLMRLKKELEERSKP</sequence>
<evidence type="ECO:0000313" key="2">
    <source>
        <dbReference type="EMBL" id="CAH2043231.1"/>
    </source>
</evidence>
<feature type="non-terminal residue" evidence="2">
    <location>
        <position position="1"/>
    </location>
</feature>
<feature type="signal peptide" evidence="1">
    <location>
        <begin position="1"/>
        <end position="21"/>
    </location>
</feature>
<reference evidence="2" key="1">
    <citation type="submission" date="2022-03" db="EMBL/GenBank/DDBJ databases">
        <authorList>
            <person name="Martin H S."/>
        </authorList>
    </citation>
    <scope>NUCLEOTIDE SEQUENCE</scope>
</reference>
<accession>A0ABN8HZ24</accession>
<proteinExistence type="predicted"/>
<gene>
    <name evidence="2" type="ORF">IPOD504_LOCUS4205</name>
</gene>